<accession>A0A0V9UQG5</accession>
<reference evidence="3 4" key="2">
    <citation type="journal article" date="2016" name="Genome Announc.">
        <title>Draft Genome Sequence of a Versatile Hydrocarbon-Degrading Bacterium, Rhodococcus pyridinivorans Strain KG-16, Collected from Oil Fields in India.</title>
        <authorList>
            <person name="Aggarwal R.K."/>
            <person name="Dawar C."/>
            <person name="Phanindranath R."/>
            <person name="Mutnuri L."/>
            <person name="Dayal A.M."/>
        </authorList>
    </citation>
    <scope>NUCLEOTIDE SEQUENCE [LARGE SCALE GENOMIC DNA]</scope>
    <source>
        <strain evidence="3 4">KG-16</strain>
    </source>
</reference>
<feature type="transmembrane region" description="Helical" evidence="1">
    <location>
        <begin position="75"/>
        <end position="93"/>
    </location>
</feature>
<evidence type="ECO:0000259" key="2">
    <source>
        <dbReference type="Pfam" id="PF06724"/>
    </source>
</evidence>
<feature type="domain" description="DUF1206" evidence="2">
    <location>
        <begin position="30"/>
        <end position="97"/>
    </location>
</feature>
<feature type="transmembrane region" description="Helical" evidence="1">
    <location>
        <begin position="203"/>
        <end position="230"/>
    </location>
</feature>
<dbReference type="AlphaFoldDB" id="A0A0V9UQG5"/>
<evidence type="ECO:0000256" key="1">
    <source>
        <dbReference type="SAM" id="Phobius"/>
    </source>
</evidence>
<keyword evidence="1" id="KW-1133">Transmembrane helix</keyword>
<name>A0A0V9UQG5_9NOCA</name>
<dbReference type="Proteomes" id="UP000053060">
    <property type="component" value="Unassembled WGS sequence"/>
</dbReference>
<protein>
    <submittedName>
        <fullName evidence="3">Membrane protein</fullName>
    </submittedName>
</protein>
<feature type="domain" description="DUF1206" evidence="2">
    <location>
        <begin position="207"/>
        <end position="274"/>
    </location>
</feature>
<gene>
    <name evidence="3" type="ORF">Z045_01915</name>
</gene>
<feature type="transmembrane region" description="Helical" evidence="1">
    <location>
        <begin position="160"/>
        <end position="182"/>
    </location>
</feature>
<dbReference type="Pfam" id="PF06724">
    <property type="entry name" value="DUF1206"/>
    <property type="match status" value="3"/>
</dbReference>
<feature type="domain" description="DUF1206" evidence="2">
    <location>
        <begin position="120"/>
        <end position="185"/>
    </location>
</feature>
<keyword evidence="1" id="KW-0472">Membrane</keyword>
<feature type="transmembrane region" description="Helical" evidence="1">
    <location>
        <begin position="27"/>
        <end position="47"/>
    </location>
</feature>
<comment type="caution">
    <text evidence="3">The sequence shown here is derived from an EMBL/GenBank/DDBJ whole genome shotgun (WGS) entry which is preliminary data.</text>
</comment>
<keyword evidence="1" id="KW-0812">Transmembrane</keyword>
<sequence>MNRQAPASRGAASSAERMAQNGVFEKFARAGYVGSGIVHLLIGYLAIRVAFGRGEQEASQSGAMAELGEQPGGKIALWIAVVVFVMMGLWRFAEATFGKASEPEQPDADMKDKAFDRFKAACVGVVYFAFAYTAFGFARGSGKSSGEQNAGLTAKLLQSGAGKFVLVVAGLVILGVGAYHVYKGASKNFVDDLKSHPSTFVKRLGLVGYVAKGLALGLVGVLVIVAVFQADPQKAAGLDGALKTLGSQPFGTVLLVLMGLGIAVYGLYSFVMARDAKM</sequence>
<feature type="transmembrane region" description="Helical" evidence="1">
    <location>
        <begin position="120"/>
        <end position="140"/>
    </location>
</feature>
<proteinExistence type="predicted"/>
<evidence type="ECO:0000313" key="4">
    <source>
        <dbReference type="Proteomes" id="UP000053060"/>
    </source>
</evidence>
<reference evidence="4" key="1">
    <citation type="submission" date="2015-01" db="EMBL/GenBank/DDBJ databases">
        <title>Draft genome sequence of Rhodococcus pyridinivorans strain KG-16, a hydrocarbon-degrading bacterium.</title>
        <authorList>
            <person name="Aggarwal R.K."/>
            <person name="Dawar C."/>
        </authorList>
    </citation>
    <scope>NUCLEOTIDE SEQUENCE [LARGE SCALE GENOMIC DNA]</scope>
    <source>
        <strain evidence="4">KG-16</strain>
    </source>
</reference>
<dbReference type="InterPro" id="IPR009597">
    <property type="entry name" value="DUF1206"/>
</dbReference>
<feature type="transmembrane region" description="Helical" evidence="1">
    <location>
        <begin position="250"/>
        <end position="271"/>
    </location>
</feature>
<organism evidence="3 4">
    <name type="scientific">Rhodococcus pyridinivorans KG-16</name>
    <dbReference type="NCBI Taxonomy" id="1441730"/>
    <lineage>
        <taxon>Bacteria</taxon>
        <taxon>Bacillati</taxon>
        <taxon>Actinomycetota</taxon>
        <taxon>Actinomycetes</taxon>
        <taxon>Mycobacteriales</taxon>
        <taxon>Nocardiaceae</taxon>
        <taxon>Rhodococcus</taxon>
    </lineage>
</organism>
<dbReference type="EMBL" id="AZXY01000001">
    <property type="protein sequence ID" value="KSZ60246.1"/>
    <property type="molecule type" value="Genomic_DNA"/>
</dbReference>
<dbReference type="PATRIC" id="fig|1441730.3.peg.401"/>
<evidence type="ECO:0000313" key="3">
    <source>
        <dbReference type="EMBL" id="KSZ60246.1"/>
    </source>
</evidence>